<dbReference type="InterPro" id="IPR036291">
    <property type="entry name" value="NAD(P)-bd_dom_sf"/>
</dbReference>
<dbReference type="EMBL" id="LAFY01004080">
    <property type="protein sequence ID" value="KJX95303.1"/>
    <property type="molecule type" value="Genomic_DNA"/>
</dbReference>
<dbReference type="STRING" id="1047168.A0A0F4GD28"/>
<dbReference type="Gene3D" id="3.40.50.720">
    <property type="entry name" value="NAD(P)-binding Rossmann-like Domain"/>
    <property type="match status" value="1"/>
</dbReference>
<reference evidence="1 2" key="1">
    <citation type="submission" date="2015-03" db="EMBL/GenBank/DDBJ databases">
        <title>RNA-seq based gene annotation and comparative genomics of four Zymoseptoria species reveal species-specific pathogenicity related genes and transposable element activity.</title>
        <authorList>
            <person name="Grandaubert J."/>
            <person name="Bhattacharyya A."/>
            <person name="Stukenbrock E.H."/>
        </authorList>
    </citation>
    <scope>NUCLEOTIDE SEQUENCE [LARGE SCALE GENOMIC DNA]</scope>
    <source>
        <strain evidence="1 2">Zb18110</strain>
    </source>
</reference>
<protein>
    <submittedName>
        <fullName evidence="1">Oxidoreductase like protein</fullName>
    </submittedName>
</protein>
<dbReference type="PANTHER" id="PTHR43431:SF7">
    <property type="entry name" value="OXIDOREDUCTASE, SHORT CHAIN DEHYDROGENASE_REDUCTASE FAMILY (AFU_ORTHOLOGUE AFUA_5G14000)"/>
    <property type="match status" value="1"/>
</dbReference>
<dbReference type="InterPro" id="IPR002347">
    <property type="entry name" value="SDR_fam"/>
</dbReference>
<dbReference type="Pfam" id="PF00106">
    <property type="entry name" value="adh_short"/>
    <property type="match status" value="1"/>
</dbReference>
<keyword evidence="2" id="KW-1185">Reference proteome</keyword>
<proteinExistence type="predicted"/>
<dbReference type="Proteomes" id="UP000033647">
    <property type="component" value="Unassembled WGS sequence"/>
</dbReference>
<evidence type="ECO:0000313" key="2">
    <source>
        <dbReference type="Proteomes" id="UP000033647"/>
    </source>
</evidence>
<organism evidence="1 2">
    <name type="scientific">Zymoseptoria brevis</name>
    <dbReference type="NCBI Taxonomy" id="1047168"/>
    <lineage>
        <taxon>Eukaryota</taxon>
        <taxon>Fungi</taxon>
        <taxon>Dikarya</taxon>
        <taxon>Ascomycota</taxon>
        <taxon>Pezizomycotina</taxon>
        <taxon>Dothideomycetes</taxon>
        <taxon>Dothideomycetidae</taxon>
        <taxon>Mycosphaerellales</taxon>
        <taxon>Mycosphaerellaceae</taxon>
        <taxon>Zymoseptoria</taxon>
    </lineage>
</organism>
<accession>A0A0F4GD28</accession>
<dbReference type="AlphaFoldDB" id="A0A0F4GD28"/>
<sequence>MSAPIAIVAGVGPGTGAAVARRFAKAYPVVLLARKPANFESLAEEINKSGGQAIGISTDVSNEESMKNAFDKIKEKFGQDVKAAAAVFNASGSFTRKPFLELSTEEFEVSYQVSVKGAFLFSRHTLPLLLPHVQPTGTPNVSSPTLIFTGATASIKSNAQMSSFSTGKFALRALSTSLAKEFGPQGVHVAHAVIDGVIDIERTKGWLVGQPAEAKIGADDIAEVYWGLHGQGRRGWVNEVDVRPMLEKW</sequence>
<evidence type="ECO:0000313" key="1">
    <source>
        <dbReference type="EMBL" id="KJX95303.1"/>
    </source>
</evidence>
<dbReference type="SUPFAM" id="SSF51735">
    <property type="entry name" value="NAD(P)-binding Rossmann-fold domains"/>
    <property type="match status" value="1"/>
</dbReference>
<dbReference type="PRINTS" id="PR00081">
    <property type="entry name" value="GDHRDH"/>
</dbReference>
<gene>
    <name evidence="1" type="ORF">TI39_contig4120g00003</name>
</gene>
<dbReference type="OrthoDB" id="5399006at2759"/>
<comment type="caution">
    <text evidence="1">The sequence shown here is derived from an EMBL/GenBank/DDBJ whole genome shotgun (WGS) entry which is preliminary data.</text>
</comment>
<name>A0A0F4GD28_9PEZI</name>
<dbReference type="PANTHER" id="PTHR43431">
    <property type="entry name" value="OXIDOREDUCTASE, SHORT CHAIN DEHYDROGENASE/REDUCTASE FAMILY (AFU_ORTHOLOGUE AFUA_5G14000)"/>
    <property type="match status" value="1"/>
</dbReference>